<feature type="transmembrane region" description="Helical" evidence="6">
    <location>
        <begin position="78"/>
        <end position="100"/>
    </location>
</feature>
<comment type="similarity">
    <text evidence="2">Belongs to the steroid 5-alpha reductase family.</text>
</comment>
<comment type="caution">
    <text evidence="8">The sequence shown here is derived from an EMBL/GenBank/DDBJ whole genome shotgun (WGS) entry which is preliminary data.</text>
</comment>
<evidence type="ECO:0000256" key="4">
    <source>
        <dbReference type="ARBA" id="ARBA00022989"/>
    </source>
</evidence>
<evidence type="ECO:0000256" key="5">
    <source>
        <dbReference type="ARBA" id="ARBA00023136"/>
    </source>
</evidence>
<dbReference type="GO" id="GO:0016020">
    <property type="term" value="C:membrane"/>
    <property type="evidence" value="ECO:0007669"/>
    <property type="project" value="UniProtKB-SubCell"/>
</dbReference>
<dbReference type="InterPro" id="IPR001104">
    <property type="entry name" value="3-oxo-5_a-steroid_4-DH_C"/>
</dbReference>
<dbReference type="FunFam" id="1.20.120.1630:FF:000017">
    <property type="entry name" value="3-oxo-5-alpha-steroid 4-dehydrogenase family protein"/>
    <property type="match status" value="1"/>
</dbReference>
<feature type="transmembrane region" description="Helical" evidence="6">
    <location>
        <begin position="22"/>
        <end position="44"/>
    </location>
</feature>
<evidence type="ECO:0000313" key="8">
    <source>
        <dbReference type="EMBL" id="KAK7278575.1"/>
    </source>
</evidence>
<name>A0AAN9IIK6_CLITE</name>
<feature type="transmembrane region" description="Helical" evidence="6">
    <location>
        <begin position="138"/>
        <end position="157"/>
    </location>
</feature>
<proteinExistence type="inferred from homology"/>
<evidence type="ECO:0000313" key="9">
    <source>
        <dbReference type="Proteomes" id="UP001359559"/>
    </source>
</evidence>
<evidence type="ECO:0000259" key="7">
    <source>
        <dbReference type="Pfam" id="PF02544"/>
    </source>
</evidence>
<evidence type="ECO:0000256" key="2">
    <source>
        <dbReference type="ARBA" id="ARBA00007742"/>
    </source>
</evidence>
<evidence type="ECO:0000256" key="1">
    <source>
        <dbReference type="ARBA" id="ARBA00004141"/>
    </source>
</evidence>
<evidence type="ECO:0000256" key="6">
    <source>
        <dbReference type="SAM" id="Phobius"/>
    </source>
</evidence>
<accession>A0AAN9IIK6</accession>
<dbReference type="Pfam" id="PF02544">
    <property type="entry name" value="Steroid_dh"/>
    <property type="match status" value="1"/>
</dbReference>
<protein>
    <recommendedName>
        <fullName evidence="7">3-oxo-5-alpha-steroid 4-dehydrogenase C-terminal domain-containing protein</fullName>
    </recommendedName>
</protein>
<dbReference type="PROSITE" id="PS50244">
    <property type="entry name" value="S5A_REDUCTASE"/>
    <property type="match status" value="1"/>
</dbReference>
<keyword evidence="3 6" id="KW-0812">Transmembrane</keyword>
<organism evidence="8 9">
    <name type="scientific">Clitoria ternatea</name>
    <name type="common">Butterfly pea</name>
    <dbReference type="NCBI Taxonomy" id="43366"/>
    <lineage>
        <taxon>Eukaryota</taxon>
        <taxon>Viridiplantae</taxon>
        <taxon>Streptophyta</taxon>
        <taxon>Embryophyta</taxon>
        <taxon>Tracheophyta</taxon>
        <taxon>Spermatophyta</taxon>
        <taxon>Magnoliopsida</taxon>
        <taxon>eudicotyledons</taxon>
        <taxon>Gunneridae</taxon>
        <taxon>Pentapetalae</taxon>
        <taxon>rosids</taxon>
        <taxon>fabids</taxon>
        <taxon>Fabales</taxon>
        <taxon>Fabaceae</taxon>
        <taxon>Papilionoideae</taxon>
        <taxon>50 kb inversion clade</taxon>
        <taxon>NPAAA clade</taxon>
        <taxon>indigoferoid/millettioid clade</taxon>
        <taxon>Phaseoleae</taxon>
        <taxon>Clitoria</taxon>
    </lineage>
</organism>
<dbReference type="GO" id="GO:0016627">
    <property type="term" value="F:oxidoreductase activity, acting on the CH-CH group of donors"/>
    <property type="evidence" value="ECO:0007669"/>
    <property type="project" value="InterPro"/>
</dbReference>
<dbReference type="Proteomes" id="UP001359559">
    <property type="component" value="Unassembled WGS sequence"/>
</dbReference>
<feature type="domain" description="3-oxo-5-alpha-steroid 4-dehydrogenase C-terminal" evidence="7">
    <location>
        <begin position="154"/>
        <end position="278"/>
    </location>
</feature>
<comment type="subcellular location">
    <subcellularLocation>
        <location evidence="1">Membrane</location>
        <topology evidence="1">Multi-pass membrane protein</topology>
    </subcellularLocation>
</comment>
<evidence type="ECO:0000256" key="3">
    <source>
        <dbReference type="ARBA" id="ARBA00022692"/>
    </source>
</evidence>
<reference evidence="8 9" key="1">
    <citation type="submission" date="2024-01" db="EMBL/GenBank/DDBJ databases">
        <title>The genomes of 5 underutilized Papilionoideae crops provide insights into root nodulation and disease resistance.</title>
        <authorList>
            <person name="Yuan L."/>
        </authorList>
    </citation>
    <scope>NUCLEOTIDE SEQUENCE [LARGE SCALE GENOMIC DNA]</scope>
    <source>
        <strain evidence="8">LY-2023</strain>
        <tissue evidence="8">Leaf</tissue>
    </source>
</reference>
<dbReference type="EMBL" id="JAYKXN010000006">
    <property type="protein sequence ID" value="KAK7278575.1"/>
    <property type="molecule type" value="Genomic_DNA"/>
</dbReference>
<gene>
    <name evidence="8" type="ORF">RJT34_23607</name>
</gene>
<dbReference type="GO" id="GO:0006629">
    <property type="term" value="P:lipid metabolic process"/>
    <property type="evidence" value="ECO:0007669"/>
    <property type="project" value="InterPro"/>
</dbReference>
<dbReference type="InterPro" id="IPR039357">
    <property type="entry name" value="SRD5A/TECR"/>
</dbReference>
<keyword evidence="5 6" id="KW-0472">Membrane</keyword>
<dbReference type="PANTHER" id="PTHR10556">
    <property type="entry name" value="3-OXO-5-ALPHA-STEROID 4-DEHYDROGENASE"/>
    <property type="match status" value="1"/>
</dbReference>
<keyword evidence="4 6" id="KW-1133">Transmembrane helix</keyword>
<dbReference type="AlphaFoldDB" id="A0AAN9IIK6"/>
<dbReference type="Gene3D" id="1.20.120.1630">
    <property type="match status" value="1"/>
</dbReference>
<sequence length="278" mass="31831">MLVVDHYPKGRKKNMMSVLGNFMFQAPASFVVSTMSVVSLVSLASGGWSEIRGKHMNYSKFWNVNTTGQKHFNLSTKLGMLLLYTPAFLASAASFCFFPNQGVRSTILHSSLTFHFFKRILEVLFVHKYSGYMTLDTAIPICLSYFLTTTTMIYAQHLTNGLQQPPINLLYPGIVLFLLGMSGNFYHHYLLSKLRKKGEREYKIPKGGMFEFVICPHYLFEIIEFYGICFTSQTLYALCFSTGTALYLIGRSYATRNWYLSKFEDFPKHVKAIIPFVF</sequence>
<keyword evidence="9" id="KW-1185">Reference proteome</keyword>
<dbReference type="PANTHER" id="PTHR10556:SF35">
    <property type="entry name" value="3-OXO-5-ALPHA-STEROID 4-DEHYDROGENASE FAMILY PROTEIN"/>
    <property type="match status" value="1"/>
</dbReference>
<feature type="transmembrane region" description="Helical" evidence="6">
    <location>
        <begin position="169"/>
        <end position="187"/>
    </location>
</feature>